<feature type="coiled-coil region" evidence="18">
    <location>
        <begin position="800"/>
        <end position="827"/>
    </location>
</feature>
<dbReference type="Gene3D" id="3.40.50.10330">
    <property type="entry name" value="Probable inorganic polyphosphate/atp-NAD kinase, domain 1"/>
    <property type="match status" value="1"/>
</dbReference>
<dbReference type="GO" id="GO:0005524">
    <property type="term" value="F:ATP binding"/>
    <property type="evidence" value="ECO:0007669"/>
    <property type="project" value="UniProtKB-KW"/>
</dbReference>
<dbReference type="InterPro" id="IPR054474">
    <property type="entry name" value="DGKD_4H"/>
</dbReference>
<evidence type="ECO:0000256" key="14">
    <source>
        <dbReference type="ARBA" id="ARBA00023098"/>
    </source>
</evidence>
<accession>A0A8B9TSC8</accession>
<dbReference type="Pfam" id="PF00781">
    <property type="entry name" value="DAGK_cat"/>
    <property type="match status" value="1"/>
</dbReference>
<keyword evidence="18" id="KW-0175">Coiled coil</keyword>
<comment type="similarity">
    <text evidence="3 17">Belongs to the eukaryotic diacylglycerol kinase family.</text>
</comment>
<keyword evidence="6 17" id="KW-0808">Transferase</keyword>
<evidence type="ECO:0000256" key="6">
    <source>
        <dbReference type="ARBA" id="ARBA00022679"/>
    </source>
</evidence>
<dbReference type="GO" id="GO:0005886">
    <property type="term" value="C:plasma membrane"/>
    <property type="evidence" value="ECO:0007669"/>
    <property type="project" value="TreeGrafter"/>
</dbReference>
<organism evidence="23 24">
    <name type="scientific">Anas platyrhynchos</name>
    <name type="common">Mallard</name>
    <name type="synonym">Anas boschas</name>
    <dbReference type="NCBI Taxonomy" id="8839"/>
    <lineage>
        <taxon>Eukaryota</taxon>
        <taxon>Metazoa</taxon>
        <taxon>Chordata</taxon>
        <taxon>Craniata</taxon>
        <taxon>Vertebrata</taxon>
        <taxon>Euteleostomi</taxon>
        <taxon>Archelosauria</taxon>
        <taxon>Archosauria</taxon>
        <taxon>Dinosauria</taxon>
        <taxon>Saurischia</taxon>
        <taxon>Theropoda</taxon>
        <taxon>Coelurosauria</taxon>
        <taxon>Aves</taxon>
        <taxon>Neognathae</taxon>
        <taxon>Galloanserae</taxon>
        <taxon>Anseriformes</taxon>
        <taxon>Anatidae</taxon>
        <taxon>Anatinae</taxon>
        <taxon>Anas</taxon>
    </lineage>
</organism>
<dbReference type="PANTHER" id="PTHR11255:SF33">
    <property type="entry name" value="DIACYLGLYCEROL KINASE KAPPA"/>
    <property type="match status" value="1"/>
</dbReference>
<keyword evidence="4" id="KW-0963">Cytoplasm</keyword>
<evidence type="ECO:0000259" key="20">
    <source>
        <dbReference type="PROSITE" id="PS50003"/>
    </source>
</evidence>
<protein>
    <recommendedName>
        <fullName evidence="17">Diacylglycerol kinase</fullName>
        <shortName evidence="17">DAG kinase</shortName>
        <ecNumber evidence="17">2.7.1.107</ecNumber>
    </recommendedName>
</protein>
<dbReference type="GO" id="GO:0008270">
    <property type="term" value="F:zinc ion binding"/>
    <property type="evidence" value="ECO:0007669"/>
    <property type="project" value="UniProtKB-KW"/>
</dbReference>
<dbReference type="SUPFAM" id="SSF50729">
    <property type="entry name" value="PH domain-like"/>
    <property type="match status" value="1"/>
</dbReference>
<comment type="subcellular location">
    <subcellularLocation>
        <location evidence="1">Cytoplasm</location>
    </subcellularLocation>
</comment>
<feature type="region of interest" description="Disordered" evidence="19">
    <location>
        <begin position="471"/>
        <end position="555"/>
    </location>
</feature>
<dbReference type="FunFam" id="3.30.60.20:FF:000002">
    <property type="entry name" value="Diacylglycerol kinase"/>
    <property type="match status" value="1"/>
</dbReference>
<dbReference type="InterPro" id="IPR016064">
    <property type="entry name" value="NAD/diacylglycerol_kinase_sf"/>
</dbReference>
<evidence type="ECO:0000256" key="9">
    <source>
        <dbReference type="ARBA" id="ARBA00022741"/>
    </source>
</evidence>
<dbReference type="InterPro" id="IPR001849">
    <property type="entry name" value="PH_domain"/>
</dbReference>
<dbReference type="InterPro" id="IPR046349">
    <property type="entry name" value="C1-like_sf"/>
</dbReference>
<dbReference type="SUPFAM" id="SSF57889">
    <property type="entry name" value="Cysteine-rich domain"/>
    <property type="match status" value="2"/>
</dbReference>
<feature type="domain" description="Phorbol-ester/DAG-type" evidence="21">
    <location>
        <begin position="116"/>
        <end position="167"/>
    </location>
</feature>
<proteinExistence type="inferred from homology"/>
<evidence type="ECO:0000256" key="1">
    <source>
        <dbReference type="ARBA" id="ARBA00004496"/>
    </source>
</evidence>
<keyword evidence="7" id="KW-0479">Metal-binding</keyword>
<dbReference type="InterPro" id="IPR001206">
    <property type="entry name" value="Diacylglycerol_kinase_cat_dom"/>
</dbReference>
<dbReference type="GO" id="GO:0007200">
    <property type="term" value="P:phospholipase C-activating G protein-coupled receptor signaling pathway"/>
    <property type="evidence" value="ECO:0007669"/>
    <property type="project" value="InterPro"/>
</dbReference>
<dbReference type="InterPro" id="IPR037607">
    <property type="entry name" value="DGK"/>
</dbReference>
<dbReference type="FunFam" id="3.40.50.10330:FF:000001">
    <property type="entry name" value="Diacylglycerol kinase"/>
    <property type="match status" value="1"/>
</dbReference>
<feature type="region of interest" description="Disordered" evidence="19">
    <location>
        <begin position="417"/>
        <end position="439"/>
    </location>
</feature>
<dbReference type="FunFam" id="2.60.200.40:FF:000001">
    <property type="entry name" value="Diacylglycerol kinase"/>
    <property type="match status" value="1"/>
</dbReference>
<comment type="catalytic activity">
    <reaction evidence="15">
        <text>1,2-di-(9Z-octadecenoyl)-sn-glycerol + ATP = 1,2-di-(9Z-octadecenoyl)-sn-glycero-3-phosphate + ADP + H(+)</text>
        <dbReference type="Rhea" id="RHEA:40327"/>
        <dbReference type="ChEBI" id="CHEBI:15378"/>
        <dbReference type="ChEBI" id="CHEBI:30616"/>
        <dbReference type="ChEBI" id="CHEBI:52333"/>
        <dbReference type="ChEBI" id="CHEBI:74546"/>
        <dbReference type="ChEBI" id="CHEBI:456216"/>
    </reaction>
    <physiologicalReaction direction="left-to-right" evidence="15">
        <dbReference type="Rhea" id="RHEA:40328"/>
    </physiologicalReaction>
</comment>
<dbReference type="PROSITE" id="PS00479">
    <property type="entry name" value="ZF_DAG_PE_1"/>
    <property type="match status" value="2"/>
</dbReference>
<feature type="domain" description="DAGKc" evidence="22">
    <location>
        <begin position="198"/>
        <end position="333"/>
    </location>
</feature>
<feature type="region of interest" description="Disordered" evidence="19">
    <location>
        <begin position="851"/>
        <end position="892"/>
    </location>
</feature>
<evidence type="ECO:0000256" key="5">
    <source>
        <dbReference type="ARBA" id="ARBA00022553"/>
    </source>
</evidence>
<reference evidence="23" key="1">
    <citation type="submission" date="2019-08" db="EMBL/GenBank/DDBJ databases">
        <title>Three high-quality genomes provides insights into domestication of ducks.</title>
        <authorList>
            <person name="Hou Z.C."/>
            <person name="Zhu F."/>
            <person name="Yin Z.T."/>
            <person name="Zhang F."/>
        </authorList>
    </citation>
    <scope>NUCLEOTIDE SEQUENCE [LARGE SCALE GENOMIC DNA]</scope>
</reference>
<reference evidence="23" key="2">
    <citation type="submission" date="2025-08" db="UniProtKB">
        <authorList>
            <consortium name="Ensembl"/>
        </authorList>
    </citation>
    <scope>IDENTIFICATION</scope>
</reference>
<keyword evidence="12" id="KW-0862">Zinc</keyword>
<evidence type="ECO:0000256" key="13">
    <source>
        <dbReference type="ARBA" id="ARBA00022840"/>
    </source>
</evidence>
<evidence type="ECO:0000313" key="23">
    <source>
        <dbReference type="Ensembl" id="ENSAPLP00020026008.1"/>
    </source>
</evidence>
<evidence type="ECO:0000256" key="17">
    <source>
        <dbReference type="RuleBase" id="RU361128"/>
    </source>
</evidence>
<feature type="compositionally biased region" description="Basic and acidic residues" evidence="19">
    <location>
        <begin position="488"/>
        <end position="503"/>
    </location>
</feature>
<dbReference type="InterPro" id="IPR000756">
    <property type="entry name" value="Diacylglycerol_kin_accessory"/>
</dbReference>
<evidence type="ECO:0000313" key="24">
    <source>
        <dbReference type="Proteomes" id="UP000694400"/>
    </source>
</evidence>
<dbReference type="GO" id="GO:0005737">
    <property type="term" value="C:cytoplasm"/>
    <property type="evidence" value="ECO:0007669"/>
    <property type="project" value="UniProtKB-SubCell"/>
</dbReference>
<dbReference type="GO" id="GO:0046486">
    <property type="term" value="P:glycerolipid metabolic process"/>
    <property type="evidence" value="ECO:0007669"/>
    <property type="project" value="UniProtKB-UniPathway"/>
</dbReference>
<evidence type="ECO:0000256" key="15">
    <source>
        <dbReference type="ARBA" id="ARBA00023371"/>
    </source>
</evidence>
<feature type="coiled-coil region" evidence="18">
    <location>
        <begin position="384"/>
        <end position="411"/>
    </location>
</feature>
<evidence type="ECO:0000256" key="16">
    <source>
        <dbReference type="ARBA" id="ARBA00060536"/>
    </source>
</evidence>
<dbReference type="PROSITE" id="PS50003">
    <property type="entry name" value="PH_DOMAIN"/>
    <property type="match status" value="1"/>
</dbReference>
<evidence type="ECO:0000256" key="3">
    <source>
        <dbReference type="ARBA" id="ARBA00009280"/>
    </source>
</evidence>
<reference evidence="23" key="3">
    <citation type="submission" date="2025-09" db="UniProtKB">
        <authorList>
            <consortium name="Ensembl"/>
        </authorList>
    </citation>
    <scope>IDENTIFICATION</scope>
</reference>
<feature type="compositionally biased region" description="Polar residues" evidence="19">
    <location>
        <begin position="476"/>
        <end position="487"/>
    </location>
</feature>
<dbReference type="EC" id="2.7.1.107" evidence="17"/>
<dbReference type="Pfam" id="PF00609">
    <property type="entry name" value="DAGK_acc"/>
    <property type="match status" value="1"/>
</dbReference>
<dbReference type="PROSITE" id="PS50081">
    <property type="entry name" value="ZF_DAG_PE_2"/>
    <property type="match status" value="2"/>
</dbReference>
<dbReference type="SMART" id="SM00109">
    <property type="entry name" value="C1"/>
    <property type="match status" value="2"/>
</dbReference>
<keyword evidence="5" id="KW-0597">Phosphoprotein</keyword>
<dbReference type="Gene3D" id="2.60.200.40">
    <property type="match status" value="1"/>
</dbReference>
<evidence type="ECO:0000256" key="8">
    <source>
        <dbReference type="ARBA" id="ARBA00022737"/>
    </source>
</evidence>
<keyword evidence="14" id="KW-0443">Lipid metabolism</keyword>
<evidence type="ECO:0000256" key="7">
    <source>
        <dbReference type="ARBA" id="ARBA00022723"/>
    </source>
</evidence>
<feature type="region of interest" description="Disordered" evidence="19">
    <location>
        <begin position="770"/>
        <end position="790"/>
    </location>
</feature>
<keyword evidence="9 17" id="KW-0547">Nucleotide-binding</keyword>
<evidence type="ECO:0000256" key="12">
    <source>
        <dbReference type="ARBA" id="ARBA00022833"/>
    </source>
</evidence>
<dbReference type="UniPathway" id="UPA00230"/>
<dbReference type="InterPro" id="IPR011993">
    <property type="entry name" value="PH-like_dom_sf"/>
</dbReference>
<sequence length="927" mass="101789">GSWGLILCAENRKEMEDWIGALKSVQKWEIHEATQFNMEHFSGMHNWYACSHARPTFCNVCREALSGVTSHGLSCEVCKFKAHKRCAVRATNNCKWTTLASIGTEIIEDEDGVAMPHQWLEGNLPVSARCAVCDRACGSVRRLQDWRCLWCKAIVHSACKELFGKRCPLGQYKVSIIPPTALNSIDSDGFWKATCPSTCSSPLLAFVNSKSGDNQGVKFLRKFKQFLNPAQVFDLMNGGPHLGLRLFQKFSTFRILVCGGDGSVGWVLSEIDALGLHKQCQLGVLPLGTGNDLARVLGWGSLCDDDTQLLQILEKLERATTKMLDRWSVMTYEAPKQSPPAQISHYADSVAFHLAKILESDKHSVVISSVGRAYKRATENKQEAELMARKCAMLNEKLDSLVRELTEEAQAAVVPEGMPQAGPADAKELEKSGFNPSPVPRIFKSKEQLMLRANSLKKALRQIIEQAEKAVDEQNKQTQAYRASTVPSKKDSSEELNKEERLCKQQPPPRPGSRRETVTSATFVHPPGAPGHLRQPAVPRGAQRAVSLGGVPPAPSPPTLTGFVLRGPGASPAVPAAFSHFSEKCVMNNYFGIGLDAKISLEFNNKRDEHPKKCSSRTKNMMWYGVLGTKELLQRTYKNLEQRVQLECDGVPISLPSLQGIAVLNIPSYAGGINFWGGTKEDNVSARWWPFFGSIQMAVSRVINLQHHRIAQCRVVKITIRGDEGVPVQVDGEAWIQPPGVIKIQHKNRAQMLTRDRAFESTLKSWEDKQKGESYRAAARPRLSSQQSMEYLTEEESSLLQQLSRAAESLIARIHEAAKAHKAVEQELAHAVNTSALALYAETRAFLEGKAVSEGPGTPPSPPAGGSGAGDGPCPPQLDSPQEEEALQGPLSALGQELQRLLDVHWLVPIAHPAEEVGKKGLGGGRG</sequence>
<comment type="pathway">
    <text evidence="2">Lipid metabolism; glycerolipid metabolism.</text>
</comment>
<evidence type="ECO:0000256" key="10">
    <source>
        <dbReference type="ARBA" id="ARBA00022771"/>
    </source>
</evidence>
<evidence type="ECO:0000256" key="11">
    <source>
        <dbReference type="ARBA" id="ARBA00022777"/>
    </source>
</evidence>
<keyword evidence="8" id="KW-0677">Repeat</keyword>
<dbReference type="PANTHER" id="PTHR11255">
    <property type="entry name" value="DIACYLGLYCEROL KINASE"/>
    <property type="match status" value="1"/>
</dbReference>
<evidence type="ECO:0000256" key="4">
    <source>
        <dbReference type="ARBA" id="ARBA00022490"/>
    </source>
</evidence>
<dbReference type="GO" id="GO:0004143">
    <property type="term" value="F:ATP-dependent diacylglycerol kinase activity"/>
    <property type="evidence" value="ECO:0007669"/>
    <property type="project" value="UniProtKB-EC"/>
</dbReference>
<dbReference type="SMART" id="SM00045">
    <property type="entry name" value="DAGKa"/>
    <property type="match status" value="1"/>
</dbReference>
<evidence type="ECO:0000256" key="18">
    <source>
        <dbReference type="SAM" id="Coils"/>
    </source>
</evidence>
<dbReference type="InterPro" id="IPR002219">
    <property type="entry name" value="PKC_DAG/PE"/>
</dbReference>
<dbReference type="Gene3D" id="2.30.29.30">
    <property type="entry name" value="Pleckstrin-homology domain (PH domain)/Phosphotyrosine-binding domain (PTB)"/>
    <property type="match status" value="1"/>
</dbReference>
<comment type="pathway">
    <text evidence="16">Glycerolipid metabolism.</text>
</comment>
<dbReference type="PROSITE" id="PS50146">
    <property type="entry name" value="DAGK"/>
    <property type="match status" value="1"/>
</dbReference>
<dbReference type="SMART" id="SM00046">
    <property type="entry name" value="DAGKc"/>
    <property type="match status" value="1"/>
</dbReference>
<comment type="catalytic activity">
    <reaction evidence="17">
        <text>a 1,2-diacyl-sn-glycerol + ATP = a 1,2-diacyl-sn-glycero-3-phosphate + ADP + H(+)</text>
        <dbReference type="Rhea" id="RHEA:10272"/>
        <dbReference type="ChEBI" id="CHEBI:15378"/>
        <dbReference type="ChEBI" id="CHEBI:17815"/>
        <dbReference type="ChEBI" id="CHEBI:30616"/>
        <dbReference type="ChEBI" id="CHEBI:58608"/>
        <dbReference type="ChEBI" id="CHEBI:456216"/>
        <dbReference type="EC" id="2.7.1.107"/>
    </reaction>
</comment>
<dbReference type="InterPro" id="IPR017438">
    <property type="entry name" value="ATP-NAD_kinase_N"/>
</dbReference>
<evidence type="ECO:0000259" key="22">
    <source>
        <dbReference type="PROSITE" id="PS50146"/>
    </source>
</evidence>
<dbReference type="FunFam" id="3.30.60.20:FF:000029">
    <property type="entry name" value="Diacylglycerol kinase"/>
    <property type="match status" value="1"/>
</dbReference>
<evidence type="ECO:0000256" key="19">
    <source>
        <dbReference type="SAM" id="MobiDB-lite"/>
    </source>
</evidence>
<evidence type="ECO:0000259" key="21">
    <source>
        <dbReference type="PROSITE" id="PS50081"/>
    </source>
</evidence>
<keyword evidence="10" id="KW-0863">Zinc-finger</keyword>
<dbReference type="Proteomes" id="UP000694400">
    <property type="component" value="Chromosome 11"/>
</dbReference>
<keyword evidence="11 17" id="KW-0418">Kinase</keyword>
<name>A0A8B9TSC8_ANAPL</name>
<dbReference type="SUPFAM" id="SSF111331">
    <property type="entry name" value="NAD kinase/diacylglycerol kinase-like"/>
    <property type="match status" value="1"/>
</dbReference>
<dbReference type="Ensembl" id="ENSAPLT00020028022.1">
    <property type="protein sequence ID" value="ENSAPLP00020026008.1"/>
    <property type="gene ID" value="ENSAPLG00020017779.1"/>
</dbReference>
<feature type="domain" description="PH" evidence="20">
    <location>
        <begin position="1"/>
        <end position="27"/>
    </location>
</feature>
<feature type="domain" description="Phorbol-ester/DAG-type" evidence="21">
    <location>
        <begin position="44"/>
        <end position="94"/>
    </location>
</feature>
<dbReference type="Pfam" id="PF00130">
    <property type="entry name" value="C1_1"/>
    <property type="match status" value="2"/>
</dbReference>
<evidence type="ECO:0000256" key="2">
    <source>
        <dbReference type="ARBA" id="ARBA00005175"/>
    </source>
</evidence>
<dbReference type="Gene3D" id="3.30.60.20">
    <property type="match status" value="2"/>
</dbReference>
<keyword evidence="13 17" id="KW-0067">ATP-binding</keyword>
<dbReference type="Pfam" id="PF22944">
    <property type="entry name" value="DGKD_4H"/>
    <property type="match status" value="1"/>
</dbReference>
<dbReference type="AlphaFoldDB" id="A0A8B9TSC8"/>